<feature type="region of interest" description="Disordered" evidence="1">
    <location>
        <begin position="41"/>
        <end position="65"/>
    </location>
</feature>
<evidence type="ECO:0000256" key="1">
    <source>
        <dbReference type="SAM" id="MobiDB-lite"/>
    </source>
</evidence>
<reference evidence="2 3" key="1">
    <citation type="submission" date="2023-10" db="EMBL/GenBank/DDBJ databases">
        <title>Genomes of two closely related lineages of the louse Polyplax serrata with different host specificities.</title>
        <authorList>
            <person name="Martinu J."/>
            <person name="Tarabai H."/>
            <person name="Stefka J."/>
            <person name="Hypsa V."/>
        </authorList>
    </citation>
    <scope>NUCLEOTIDE SEQUENCE [LARGE SCALE GENOMIC DNA]</scope>
    <source>
        <strain evidence="2">HR10_N</strain>
    </source>
</reference>
<evidence type="ECO:0000313" key="3">
    <source>
        <dbReference type="Proteomes" id="UP001372834"/>
    </source>
</evidence>
<dbReference type="AlphaFoldDB" id="A0AAN8P4K7"/>
<organism evidence="2 3">
    <name type="scientific">Polyplax serrata</name>
    <name type="common">Common mouse louse</name>
    <dbReference type="NCBI Taxonomy" id="468196"/>
    <lineage>
        <taxon>Eukaryota</taxon>
        <taxon>Metazoa</taxon>
        <taxon>Ecdysozoa</taxon>
        <taxon>Arthropoda</taxon>
        <taxon>Hexapoda</taxon>
        <taxon>Insecta</taxon>
        <taxon>Pterygota</taxon>
        <taxon>Neoptera</taxon>
        <taxon>Paraneoptera</taxon>
        <taxon>Psocodea</taxon>
        <taxon>Troctomorpha</taxon>
        <taxon>Phthiraptera</taxon>
        <taxon>Anoplura</taxon>
        <taxon>Polyplacidae</taxon>
        <taxon>Polyplax</taxon>
    </lineage>
</organism>
<comment type="caution">
    <text evidence="2">The sequence shown here is derived from an EMBL/GenBank/DDBJ whole genome shotgun (WGS) entry which is preliminary data.</text>
</comment>
<feature type="compositionally biased region" description="Basic and acidic residues" evidence="1">
    <location>
        <begin position="41"/>
        <end position="57"/>
    </location>
</feature>
<gene>
    <name evidence="2" type="ORF">RUM43_010684</name>
</gene>
<feature type="non-terminal residue" evidence="2">
    <location>
        <position position="65"/>
    </location>
</feature>
<name>A0AAN8P4K7_POLSC</name>
<dbReference type="Proteomes" id="UP001372834">
    <property type="component" value="Unassembled WGS sequence"/>
</dbReference>
<proteinExistence type="predicted"/>
<evidence type="ECO:0000313" key="2">
    <source>
        <dbReference type="EMBL" id="KAK6637013.1"/>
    </source>
</evidence>
<accession>A0AAN8P4K7</accession>
<protein>
    <submittedName>
        <fullName evidence="2">Uncharacterized protein</fullName>
    </submittedName>
</protein>
<dbReference type="EMBL" id="JAWJWE010000004">
    <property type="protein sequence ID" value="KAK6637013.1"/>
    <property type="molecule type" value="Genomic_DNA"/>
</dbReference>
<sequence length="65" mass="7254">MNAAEQQFLFDAFGNRLSSGRNLKISQGIFLLGKEVSAEVPDRATPREAKHGKEQKKGMPPREQI</sequence>